<reference evidence="2" key="1">
    <citation type="journal article" date="2019" name="bioRxiv">
        <title>The Genome of the Zebra Mussel, Dreissena polymorpha: A Resource for Invasive Species Research.</title>
        <authorList>
            <person name="McCartney M.A."/>
            <person name="Auch B."/>
            <person name="Kono T."/>
            <person name="Mallez S."/>
            <person name="Zhang Y."/>
            <person name="Obille A."/>
            <person name="Becker A."/>
            <person name="Abrahante J.E."/>
            <person name="Garbe J."/>
            <person name="Badalamenti J.P."/>
            <person name="Herman A."/>
            <person name="Mangelson H."/>
            <person name="Liachko I."/>
            <person name="Sullivan S."/>
            <person name="Sone E.D."/>
            <person name="Koren S."/>
            <person name="Silverstein K.A.T."/>
            <person name="Beckman K.B."/>
            <person name="Gohl D.M."/>
        </authorList>
    </citation>
    <scope>NUCLEOTIDE SEQUENCE</scope>
    <source>
        <strain evidence="2">Duluth1</strain>
        <tissue evidence="2">Whole animal</tissue>
    </source>
</reference>
<protein>
    <recommendedName>
        <fullName evidence="4">Secreted protein</fullName>
    </recommendedName>
</protein>
<dbReference type="Proteomes" id="UP000828390">
    <property type="component" value="Unassembled WGS sequence"/>
</dbReference>
<evidence type="ECO:0000313" key="3">
    <source>
        <dbReference type="Proteomes" id="UP000828390"/>
    </source>
</evidence>
<dbReference type="AlphaFoldDB" id="A0A9D4MSQ0"/>
<reference evidence="2" key="2">
    <citation type="submission" date="2020-11" db="EMBL/GenBank/DDBJ databases">
        <authorList>
            <person name="McCartney M.A."/>
            <person name="Auch B."/>
            <person name="Kono T."/>
            <person name="Mallez S."/>
            <person name="Becker A."/>
            <person name="Gohl D.M."/>
            <person name="Silverstein K.A.T."/>
            <person name="Koren S."/>
            <person name="Bechman K.B."/>
            <person name="Herman A."/>
            <person name="Abrahante J.E."/>
            <person name="Garbe J."/>
        </authorList>
    </citation>
    <scope>NUCLEOTIDE SEQUENCE</scope>
    <source>
        <strain evidence="2">Duluth1</strain>
        <tissue evidence="2">Whole animal</tissue>
    </source>
</reference>
<accession>A0A9D4MSQ0</accession>
<feature type="signal peptide" evidence="1">
    <location>
        <begin position="1"/>
        <end position="23"/>
    </location>
</feature>
<evidence type="ECO:0000256" key="1">
    <source>
        <dbReference type="SAM" id="SignalP"/>
    </source>
</evidence>
<sequence>MKHSSATLIYVQLMASCLPGVAGTHVQRAVRMELKADTVHAITRLPPRLMAKRAVVP</sequence>
<proteinExistence type="predicted"/>
<dbReference type="EMBL" id="JAIWYP010000001">
    <property type="protein sequence ID" value="KAH3881738.1"/>
    <property type="molecule type" value="Genomic_DNA"/>
</dbReference>
<keyword evidence="3" id="KW-1185">Reference proteome</keyword>
<keyword evidence="1" id="KW-0732">Signal</keyword>
<feature type="chain" id="PRO_5039381560" description="Secreted protein" evidence="1">
    <location>
        <begin position="24"/>
        <end position="57"/>
    </location>
</feature>
<gene>
    <name evidence="2" type="ORF">DPMN_005665</name>
</gene>
<dbReference type="PROSITE" id="PS51257">
    <property type="entry name" value="PROKAR_LIPOPROTEIN"/>
    <property type="match status" value="1"/>
</dbReference>
<evidence type="ECO:0000313" key="2">
    <source>
        <dbReference type="EMBL" id="KAH3881738.1"/>
    </source>
</evidence>
<organism evidence="2 3">
    <name type="scientific">Dreissena polymorpha</name>
    <name type="common">Zebra mussel</name>
    <name type="synonym">Mytilus polymorpha</name>
    <dbReference type="NCBI Taxonomy" id="45954"/>
    <lineage>
        <taxon>Eukaryota</taxon>
        <taxon>Metazoa</taxon>
        <taxon>Spiralia</taxon>
        <taxon>Lophotrochozoa</taxon>
        <taxon>Mollusca</taxon>
        <taxon>Bivalvia</taxon>
        <taxon>Autobranchia</taxon>
        <taxon>Heteroconchia</taxon>
        <taxon>Euheterodonta</taxon>
        <taxon>Imparidentia</taxon>
        <taxon>Neoheterodontei</taxon>
        <taxon>Myida</taxon>
        <taxon>Dreissenoidea</taxon>
        <taxon>Dreissenidae</taxon>
        <taxon>Dreissena</taxon>
    </lineage>
</organism>
<evidence type="ECO:0008006" key="4">
    <source>
        <dbReference type="Google" id="ProtNLM"/>
    </source>
</evidence>
<name>A0A9D4MSQ0_DREPO</name>
<comment type="caution">
    <text evidence="2">The sequence shown here is derived from an EMBL/GenBank/DDBJ whole genome shotgun (WGS) entry which is preliminary data.</text>
</comment>